<dbReference type="EMBL" id="WIPF01000039">
    <property type="protein sequence ID" value="KAF3222587.1"/>
    <property type="molecule type" value="Genomic_DNA"/>
</dbReference>
<feature type="region of interest" description="Disordered" evidence="1">
    <location>
        <begin position="21"/>
        <end position="56"/>
    </location>
</feature>
<dbReference type="Proteomes" id="UP000483672">
    <property type="component" value="Unassembled WGS sequence"/>
</dbReference>
<evidence type="ECO:0000313" key="2">
    <source>
        <dbReference type="EMBL" id="KAF3222587.1"/>
    </source>
</evidence>
<organism evidence="2 3">
    <name type="scientific">Orbilia oligospora</name>
    <name type="common">Nematode-trapping fungus</name>
    <name type="synonym">Arthrobotrys oligospora</name>
    <dbReference type="NCBI Taxonomy" id="2813651"/>
    <lineage>
        <taxon>Eukaryota</taxon>
        <taxon>Fungi</taxon>
        <taxon>Dikarya</taxon>
        <taxon>Ascomycota</taxon>
        <taxon>Pezizomycotina</taxon>
        <taxon>Orbiliomycetes</taxon>
        <taxon>Orbiliales</taxon>
        <taxon>Orbiliaceae</taxon>
        <taxon>Orbilia</taxon>
    </lineage>
</organism>
<reference evidence="2 3" key="1">
    <citation type="submission" date="2019-06" db="EMBL/GenBank/DDBJ databases">
        <authorList>
            <person name="Palmer J.M."/>
        </authorList>
    </citation>
    <scope>NUCLEOTIDE SEQUENCE [LARGE SCALE GENOMIC DNA]</scope>
    <source>
        <strain evidence="2 3">TWF191</strain>
    </source>
</reference>
<comment type="caution">
    <text evidence="2">The sequence shown here is derived from an EMBL/GenBank/DDBJ whole genome shotgun (WGS) entry which is preliminary data.</text>
</comment>
<sequence length="119" mass="13410">MSVPTSKFGGFMTESKSTTLPRLAPFPVGAKPSTNCKERVEDDLGPFDQSLDSGPRSRYQECGLRLPKFHIGRVTIAFWPAIDQGVRKLMSLKGRYFNIPPTFYGHNRPTPNLLTHIMR</sequence>
<proteinExistence type="predicted"/>
<name>A0A6G1MDR6_ORBOL</name>
<dbReference type="AlphaFoldDB" id="A0A6G1MDR6"/>
<gene>
    <name evidence="2" type="ORF">TWF191_006669</name>
</gene>
<accession>A0A6G1MDR6</accession>
<evidence type="ECO:0000313" key="3">
    <source>
        <dbReference type="Proteomes" id="UP000483672"/>
    </source>
</evidence>
<protein>
    <submittedName>
        <fullName evidence="2">Uncharacterized protein</fullName>
    </submittedName>
</protein>
<evidence type="ECO:0000256" key="1">
    <source>
        <dbReference type="SAM" id="MobiDB-lite"/>
    </source>
</evidence>